<comment type="caution">
    <text evidence="1">The sequence shown here is derived from an EMBL/GenBank/DDBJ whole genome shotgun (WGS) entry which is preliminary data.</text>
</comment>
<dbReference type="EMBL" id="JARKIB010000116">
    <property type="protein sequence ID" value="KAJ7737495.1"/>
    <property type="molecule type" value="Genomic_DNA"/>
</dbReference>
<sequence>FPPRNGEEHRRLCKMHNELSTPEEKEEFLATYGAQWTEFARIDYFDLVRYTIVDPMHNLLLGVAKNQWFARWIETGTLRANTPQTARELNIIHDFLEDFESPLWAGHLPLRVGEAAGGSLTADEYKFATTGPLAIVIPLVWERFLPEAERDHANAVARHPAAVSEYKKKLKAWELAQKKGDKTVRKPREPKEPVQRMRAGEDRNFLRLAAALKILVGSSMYGADEMKPNHHWAVHVPAQIRDYGPVYGFWAFLTERLNKVLKNMNSNNWGGGLLEVSMMREFHRMKQLGAMVCRALEFFVWVLTSIIAERDSR</sequence>
<accession>A0AAD7I8J2</accession>
<protein>
    <submittedName>
        <fullName evidence="1">Uncharacterized protein</fullName>
    </submittedName>
</protein>
<keyword evidence="2" id="KW-1185">Reference proteome</keyword>
<name>A0AAD7I8J2_9AGAR</name>
<organism evidence="1 2">
    <name type="scientific">Mycena metata</name>
    <dbReference type="NCBI Taxonomy" id="1033252"/>
    <lineage>
        <taxon>Eukaryota</taxon>
        <taxon>Fungi</taxon>
        <taxon>Dikarya</taxon>
        <taxon>Basidiomycota</taxon>
        <taxon>Agaricomycotina</taxon>
        <taxon>Agaricomycetes</taxon>
        <taxon>Agaricomycetidae</taxon>
        <taxon>Agaricales</taxon>
        <taxon>Marasmiineae</taxon>
        <taxon>Mycenaceae</taxon>
        <taxon>Mycena</taxon>
    </lineage>
</organism>
<gene>
    <name evidence="1" type="ORF">B0H16DRAFT_1325856</name>
</gene>
<feature type="non-terminal residue" evidence="1">
    <location>
        <position position="1"/>
    </location>
</feature>
<reference evidence="1" key="1">
    <citation type="submission" date="2023-03" db="EMBL/GenBank/DDBJ databases">
        <title>Massive genome expansion in bonnet fungi (Mycena s.s.) driven by repeated elements and novel gene families across ecological guilds.</title>
        <authorList>
            <consortium name="Lawrence Berkeley National Laboratory"/>
            <person name="Harder C.B."/>
            <person name="Miyauchi S."/>
            <person name="Viragh M."/>
            <person name="Kuo A."/>
            <person name="Thoen E."/>
            <person name="Andreopoulos B."/>
            <person name="Lu D."/>
            <person name="Skrede I."/>
            <person name="Drula E."/>
            <person name="Henrissat B."/>
            <person name="Morin E."/>
            <person name="Kohler A."/>
            <person name="Barry K."/>
            <person name="LaButti K."/>
            <person name="Morin E."/>
            <person name="Salamov A."/>
            <person name="Lipzen A."/>
            <person name="Mereny Z."/>
            <person name="Hegedus B."/>
            <person name="Baldrian P."/>
            <person name="Stursova M."/>
            <person name="Weitz H."/>
            <person name="Taylor A."/>
            <person name="Grigoriev I.V."/>
            <person name="Nagy L.G."/>
            <person name="Martin F."/>
            <person name="Kauserud H."/>
        </authorList>
    </citation>
    <scope>NUCLEOTIDE SEQUENCE</scope>
    <source>
        <strain evidence="1">CBHHK182m</strain>
    </source>
</reference>
<dbReference type="Proteomes" id="UP001215598">
    <property type="component" value="Unassembled WGS sequence"/>
</dbReference>
<dbReference type="PANTHER" id="PTHR46579">
    <property type="entry name" value="F5/8 TYPE C DOMAIN-CONTAINING PROTEIN-RELATED"/>
    <property type="match status" value="1"/>
</dbReference>
<evidence type="ECO:0000313" key="2">
    <source>
        <dbReference type="Proteomes" id="UP001215598"/>
    </source>
</evidence>
<dbReference type="AlphaFoldDB" id="A0AAD7I8J2"/>
<proteinExistence type="predicted"/>
<dbReference type="PANTHER" id="PTHR46579:SF1">
    <property type="entry name" value="F5_8 TYPE C DOMAIN-CONTAINING PROTEIN"/>
    <property type="match status" value="1"/>
</dbReference>
<evidence type="ECO:0000313" key="1">
    <source>
        <dbReference type="EMBL" id="KAJ7737495.1"/>
    </source>
</evidence>